<dbReference type="KEGG" id="care:LT85_0018"/>
<dbReference type="STRING" id="279058.LT85_0018"/>
<evidence type="ECO:0000313" key="1">
    <source>
        <dbReference type="EMBL" id="AIY39178.1"/>
    </source>
</evidence>
<dbReference type="EMBL" id="CP009962">
    <property type="protein sequence ID" value="AIY39178.1"/>
    <property type="molecule type" value="Genomic_DNA"/>
</dbReference>
<sequence length="323" mass="36786">MMANWLDSRWDALAVDPFRTVFLLCDANHPLDFYIGRNPGQQRLLLLISAEEPPAMRDMRAIQIRVFKRDDGKWSLLLTLEEESLTPMFSMLCDDLIESSRNAGLQAEHSLSFVLKRLSSWRKLLERGLPNLLCESEIRGLCGELLFLRRTLSHMEKSDAVKAWVGPKRADQDFQFPDAAWEIKTIQPGADTITISSESQLQTTARPVQLVVFELADSKSENENAFTLNMLIEDIRIRLSADHDAGEQFEERLVAAGYLRRPEYDKPVLVERASMTFSVDPEFPRITGEMVALGISGVSYDLLLSACERFRIHSLPSTEQKEH</sequence>
<evidence type="ECO:0000313" key="2">
    <source>
        <dbReference type="Proteomes" id="UP000030302"/>
    </source>
</evidence>
<keyword evidence="2" id="KW-1185">Reference proteome</keyword>
<organism evidence="1 2">
    <name type="scientific">Collimonas arenae</name>
    <dbReference type="NCBI Taxonomy" id="279058"/>
    <lineage>
        <taxon>Bacteria</taxon>
        <taxon>Pseudomonadati</taxon>
        <taxon>Pseudomonadota</taxon>
        <taxon>Betaproteobacteria</taxon>
        <taxon>Burkholderiales</taxon>
        <taxon>Oxalobacteraceae</taxon>
        <taxon>Collimonas</taxon>
    </lineage>
</organism>
<gene>
    <name evidence="1" type="ORF">LT85_0018</name>
</gene>
<dbReference type="HOGENOM" id="CLU_069764_0_1_4"/>
<name>A0A0A1F369_9BURK</name>
<evidence type="ECO:0008006" key="3">
    <source>
        <dbReference type="Google" id="ProtNLM"/>
    </source>
</evidence>
<accession>A0A0A1F369</accession>
<dbReference type="Pfam" id="PF14390">
    <property type="entry name" value="DUF4420"/>
    <property type="match status" value="1"/>
</dbReference>
<dbReference type="AlphaFoldDB" id="A0A0A1F369"/>
<dbReference type="Proteomes" id="UP000030302">
    <property type="component" value="Chromosome"/>
</dbReference>
<protein>
    <recommendedName>
        <fullName evidence="3">PD-(D/E)XK motif protein</fullName>
    </recommendedName>
</protein>
<reference evidence="2" key="1">
    <citation type="journal article" date="2014" name="Soil Biol. Biochem.">
        <title>Structure and function of bacterial communities in ageing soils: Insights from the Mendocino ecological staircase.</title>
        <authorList>
            <person name="Uroz S."/>
            <person name="Tech J.J."/>
            <person name="Sawaya N.A."/>
            <person name="Frey-Klett P."/>
            <person name="Leveau J.H.J."/>
        </authorList>
    </citation>
    <scope>NUCLEOTIDE SEQUENCE [LARGE SCALE GENOMIC DNA]</scope>
    <source>
        <strain evidence="2">Cal35</strain>
    </source>
</reference>
<dbReference type="InterPro" id="IPR025534">
    <property type="entry name" value="DUF4420"/>
</dbReference>
<proteinExistence type="predicted"/>